<accession>A0A6C0AUX7</accession>
<sequence length="108" mass="12429">MNGIDFNLNINKWGDEEMIEELIQCGGIFNQPTNKPRRKHRNTRSKFKGRVKSILVNSCAAIISHKDGQVYLNFNSKNLEPEQEVVFKESPCTINKFFKEATNVEVVN</sequence>
<name>A0A6C0AUX7_9ZZZZ</name>
<dbReference type="AlphaFoldDB" id="A0A6C0AUX7"/>
<proteinExistence type="predicted"/>
<evidence type="ECO:0000313" key="1">
    <source>
        <dbReference type="EMBL" id="QHS83624.1"/>
    </source>
</evidence>
<organism evidence="1">
    <name type="scientific">viral metagenome</name>
    <dbReference type="NCBI Taxonomy" id="1070528"/>
    <lineage>
        <taxon>unclassified sequences</taxon>
        <taxon>metagenomes</taxon>
        <taxon>organismal metagenomes</taxon>
    </lineage>
</organism>
<reference evidence="1" key="1">
    <citation type="journal article" date="2020" name="Nature">
        <title>Giant virus diversity and host interactions through global metagenomics.</title>
        <authorList>
            <person name="Schulz F."/>
            <person name="Roux S."/>
            <person name="Paez-Espino D."/>
            <person name="Jungbluth S."/>
            <person name="Walsh D.A."/>
            <person name="Denef V.J."/>
            <person name="McMahon K.D."/>
            <person name="Konstantinidis K.T."/>
            <person name="Eloe-Fadrosh E.A."/>
            <person name="Kyrpides N.C."/>
            <person name="Woyke T."/>
        </authorList>
    </citation>
    <scope>NUCLEOTIDE SEQUENCE</scope>
    <source>
        <strain evidence="1">GVMAG-S-ERX555961-36</strain>
    </source>
</reference>
<dbReference type="EMBL" id="MN738761">
    <property type="protein sequence ID" value="QHS83624.1"/>
    <property type="molecule type" value="Genomic_DNA"/>
</dbReference>
<protein>
    <submittedName>
        <fullName evidence="1">Uncharacterized protein</fullName>
    </submittedName>
</protein>